<gene>
    <name evidence="1" type="ORF">AFE02nite_03920</name>
</gene>
<name>A0A511YTY3_9CELL</name>
<sequence>MTTRPAWDWDLLDAHDRLLDQPVSPAFTSRFDAEAWLGETWRQLATQGVAAARLAHHGVPAAPPLPLEGR</sequence>
<accession>A0A511YTY3</accession>
<protein>
    <submittedName>
        <fullName evidence="1">Uncharacterized protein</fullName>
    </submittedName>
</protein>
<comment type="caution">
    <text evidence="1">The sequence shown here is derived from an EMBL/GenBank/DDBJ whole genome shotgun (WGS) entry which is preliminary data.</text>
</comment>
<dbReference type="AlphaFoldDB" id="A0A511YTY3"/>
<dbReference type="OrthoDB" id="3214648at2"/>
<evidence type="ECO:0000313" key="2">
    <source>
        <dbReference type="Proteomes" id="UP000321484"/>
    </source>
</evidence>
<dbReference type="Proteomes" id="UP000321484">
    <property type="component" value="Unassembled WGS sequence"/>
</dbReference>
<evidence type="ECO:0000313" key="1">
    <source>
        <dbReference type="EMBL" id="GEN78658.1"/>
    </source>
</evidence>
<proteinExistence type="predicted"/>
<dbReference type="EMBL" id="BJYK01000001">
    <property type="protein sequence ID" value="GEN78658.1"/>
    <property type="molecule type" value="Genomic_DNA"/>
</dbReference>
<organism evidence="1 2">
    <name type="scientific">Actinotalea fermentans</name>
    <dbReference type="NCBI Taxonomy" id="43671"/>
    <lineage>
        <taxon>Bacteria</taxon>
        <taxon>Bacillati</taxon>
        <taxon>Actinomycetota</taxon>
        <taxon>Actinomycetes</taxon>
        <taxon>Micrococcales</taxon>
        <taxon>Cellulomonadaceae</taxon>
        <taxon>Actinotalea</taxon>
    </lineage>
</organism>
<dbReference type="RefSeq" id="WP_034246318.1">
    <property type="nucleotide sequence ID" value="NZ_BJYK01000001.1"/>
</dbReference>
<keyword evidence="2" id="KW-1185">Reference proteome</keyword>
<reference evidence="1 2" key="1">
    <citation type="submission" date="2019-07" db="EMBL/GenBank/DDBJ databases">
        <title>Whole genome shotgun sequence of Actinotalea fermentans NBRC 105374.</title>
        <authorList>
            <person name="Hosoyama A."/>
            <person name="Uohara A."/>
            <person name="Ohji S."/>
            <person name="Ichikawa N."/>
        </authorList>
    </citation>
    <scope>NUCLEOTIDE SEQUENCE [LARGE SCALE GENOMIC DNA]</scope>
    <source>
        <strain evidence="1 2">NBRC 105374</strain>
    </source>
</reference>